<proteinExistence type="predicted"/>
<evidence type="ECO:0000256" key="4">
    <source>
        <dbReference type="ARBA" id="ARBA00023136"/>
    </source>
</evidence>
<feature type="transmembrane region" description="Helical" evidence="5">
    <location>
        <begin position="43"/>
        <end position="66"/>
    </location>
</feature>
<dbReference type="PANTHER" id="PTHR28165">
    <property type="entry name" value="NON-CLASSICAL EXPORT PROTEIN 2-RELATED"/>
    <property type="match status" value="1"/>
</dbReference>
<dbReference type="InterPro" id="IPR008253">
    <property type="entry name" value="Marvel"/>
</dbReference>
<reference evidence="7" key="1">
    <citation type="journal article" date="2020" name="Stud. Mycol.">
        <title>101 Dothideomycetes genomes: a test case for predicting lifestyles and emergence of pathogens.</title>
        <authorList>
            <person name="Haridas S."/>
            <person name="Albert R."/>
            <person name="Binder M."/>
            <person name="Bloem J."/>
            <person name="Labutti K."/>
            <person name="Salamov A."/>
            <person name="Andreopoulos B."/>
            <person name="Baker S."/>
            <person name="Barry K."/>
            <person name="Bills G."/>
            <person name="Bluhm B."/>
            <person name="Cannon C."/>
            <person name="Castanera R."/>
            <person name="Culley D."/>
            <person name="Daum C."/>
            <person name="Ezra D."/>
            <person name="Gonzalez J."/>
            <person name="Henrissat B."/>
            <person name="Kuo A."/>
            <person name="Liang C."/>
            <person name="Lipzen A."/>
            <person name="Lutzoni F."/>
            <person name="Magnuson J."/>
            <person name="Mondo S."/>
            <person name="Nolan M."/>
            <person name="Ohm R."/>
            <person name="Pangilinan J."/>
            <person name="Park H.-J."/>
            <person name="Ramirez L."/>
            <person name="Alfaro M."/>
            <person name="Sun H."/>
            <person name="Tritt A."/>
            <person name="Yoshinaga Y."/>
            <person name="Zwiers L.-H."/>
            <person name="Turgeon B."/>
            <person name="Goodwin S."/>
            <person name="Spatafora J."/>
            <person name="Crous P."/>
            <person name="Grigoriev I."/>
        </authorList>
    </citation>
    <scope>NUCLEOTIDE SEQUENCE</scope>
    <source>
        <strain evidence="7">CBS 161.51</strain>
    </source>
</reference>
<dbReference type="InterPro" id="IPR052649">
    <property type="entry name" value="NCE102-like"/>
</dbReference>
<feature type="transmembrane region" description="Helical" evidence="5">
    <location>
        <begin position="72"/>
        <end position="94"/>
    </location>
</feature>
<evidence type="ECO:0000256" key="1">
    <source>
        <dbReference type="ARBA" id="ARBA00004141"/>
    </source>
</evidence>
<keyword evidence="2 5" id="KW-0812">Transmembrane</keyword>
<dbReference type="GO" id="GO:0005886">
    <property type="term" value="C:plasma membrane"/>
    <property type="evidence" value="ECO:0007669"/>
    <property type="project" value="TreeGrafter"/>
</dbReference>
<keyword evidence="8" id="KW-1185">Reference proteome</keyword>
<dbReference type="OrthoDB" id="2017497at2759"/>
<protein>
    <recommendedName>
        <fullName evidence="6">MARVEL domain-containing protein</fullName>
    </recommendedName>
</protein>
<evidence type="ECO:0000259" key="6">
    <source>
        <dbReference type="Pfam" id="PF01284"/>
    </source>
</evidence>
<gene>
    <name evidence="7" type="ORF">EJ02DRAFT_449925</name>
</gene>
<organism evidence="7 8">
    <name type="scientific">Clathrospora elynae</name>
    <dbReference type="NCBI Taxonomy" id="706981"/>
    <lineage>
        <taxon>Eukaryota</taxon>
        <taxon>Fungi</taxon>
        <taxon>Dikarya</taxon>
        <taxon>Ascomycota</taxon>
        <taxon>Pezizomycotina</taxon>
        <taxon>Dothideomycetes</taxon>
        <taxon>Pleosporomycetidae</taxon>
        <taxon>Pleosporales</taxon>
        <taxon>Diademaceae</taxon>
        <taxon>Clathrospora</taxon>
    </lineage>
</organism>
<dbReference type="GO" id="GO:0070941">
    <property type="term" value="P:eisosome assembly"/>
    <property type="evidence" value="ECO:0007669"/>
    <property type="project" value="TreeGrafter"/>
</dbReference>
<evidence type="ECO:0000256" key="2">
    <source>
        <dbReference type="ARBA" id="ARBA00022692"/>
    </source>
</evidence>
<dbReference type="PANTHER" id="PTHR28165:SF2">
    <property type="entry name" value="MARVEL DOMAIN-CONTAINING PROTEIN"/>
    <property type="match status" value="1"/>
</dbReference>
<evidence type="ECO:0000256" key="5">
    <source>
        <dbReference type="SAM" id="Phobius"/>
    </source>
</evidence>
<keyword evidence="3 5" id="KW-1133">Transmembrane helix</keyword>
<evidence type="ECO:0000256" key="3">
    <source>
        <dbReference type="ARBA" id="ARBA00022989"/>
    </source>
</evidence>
<feature type="transmembrane region" description="Helical" evidence="5">
    <location>
        <begin position="12"/>
        <end position="31"/>
    </location>
</feature>
<dbReference type="EMBL" id="ML975999">
    <property type="protein sequence ID" value="KAF1947347.1"/>
    <property type="molecule type" value="Genomic_DNA"/>
</dbReference>
<keyword evidence="4 5" id="KW-0472">Membrane</keyword>
<feature type="transmembrane region" description="Helical" evidence="5">
    <location>
        <begin position="152"/>
        <end position="170"/>
    </location>
</feature>
<dbReference type="Proteomes" id="UP000800038">
    <property type="component" value="Unassembled WGS sequence"/>
</dbReference>
<sequence length="176" mass="18384">MAIANPILNFVVRGLQALFGIVVLGISVSLIRGHHWGGLPASLGFAASVGGVTILGAAIGVMAMFVSFLDGVVGLAIDGVIAIVNVAGGILLALKLSGVNCTEATQDNFEKLVGNTIINGGCRAKGDCWYFYNENNPETMISRCKSTQADDVFMFLTVAVLAVSGLLAFLRMKKGY</sequence>
<name>A0A6A5TEK2_9PLEO</name>
<dbReference type="GO" id="GO:0072659">
    <property type="term" value="P:protein localization to plasma membrane"/>
    <property type="evidence" value="ECO:0007669"/>
    <property type="project" value="TreeGrafter"/>
</dbReference>
<dbReference type="GO" id="GO:0032126">
    <property type="term" value="C:eisosome"/>
    <property type="evidence" value="ECO:0007669"/>
    <property type="project" value="TreeGrafter"/>
</dbReference>
<evidence type="ECO:0000313" key="7">
    <source>
        <dbReference type="EMBL" id="KAF1947347.1"/>
    </source>
</evidence>
<accession>A0A6A5TEK2</accession>
<dbReference type="Pfam" id="PF01284">
    <property type="entry name" value="MARVEL"/>
    <property type="match status" value="1"/>
</dbReference>
<evidence type="ECO:0000313" key="8">
    <source>
        <dbReference type="Proteomes" id="UP000800038"/>
    </source>
</evidence>
<feature type="domain" description="MARVEL" evidence="6">
    <location>
        <begin position="9"/>
        <end position="164"/>
    </location>
</feature>
<comment type="subcellular location">
    <subcellularLocation>
        <location evidence="1">Membrane</location>
        <topology evidence="1">Multi-pass membrane protein</topology>
    </subcellularLocation>
</comment>
<dbReference type="AlphaFoldDB" id="A0A6A5TEK2"/>